<dbReference type="GeneID" id="5017975"/>
<dbReference type="EMBL" id="CT868034">
    <property type="protein sequence ID" value="CAK64793.1"/>
    <property type="molecule type" value="Genomic_DNA"/>
</dbReference>
<gene>
    <name evidence="13" type="ORF">GSPATT00034270001</name>
</gene>
<dbReference type="OMA" id="GCKKPPE"/>
<dbReference type="InterPro" id="IPR018247">
    <property type="entry name" value="EF_Hand_1_Ca_BS"/>
</dbReference>
<dbReference type="CDD" id="cd00051">
    <property type="entry name" value="EFh"/>
    <property type="match status" value="2"/>
</dbReference>
<feature type="binding site" evidence="9">
    <location>
        <position position="71"/>
    </location>
    <ligand>
        <name>ATP</name>
        <dbReference type="ChEBI" id="CHEBI:30616"/>
    </ligand>
</feature>
<dbReference type="InterPro" id="IPR050205">
    <property type="entry name" value="CDPK_Ser/Thr_kinases"/>
</dbReference>
<keyword evidence="4 9" id="KW-0547">Nucleotide-binding</keyword>
<dbReference type="Gene3D" id="1.10.238.10">
    <property type="entry name" value="EF-hand"/>
    <property type="match status" value="2"/>
</dbReference>
<evidence type="ECO:0000313" key="14">
    <source>
        <dbReference type="Proteomes" id="UP000000600"/>
    </source>
</evidence>
<dbReference type="PROSITE" id="PS50011">
    <property type="entry name" value="PROTEIN_KINASE_DOM"/>
    <property type="match status" value="1"/>
</dbReference>
<dbReference type="CDD" id="cd05117">
    <property type="entry name" value="STKc_CAMK"/>
    <property type="match status" value="1"/>
</dbReference>
<reference evidence="13 14" key="1">
    <citation type="journal article" date="2006" name="Nature">
        <title>Global trends of whole-genome duplications revealed by the ciliate Paramecium tetraurelia.</title>
        <authorList>
            <consortium name="Genoscope"/>
            <person name="Aury J.-M."/>
            <person name="Jaillon O."/>
            <person name="Duret L."/>
            <person name="Noel B."/>
            <person name="Jubin C."/>
            <person name="Porcel B.M."/>
            <person name="Segurens B."/>
            <person name="Daubin V."/>
            <person name="Anthouard V."/>
            <person name="Aiach N."/>
            <person name="Arnaiz O."/>
            <person name="Billaut A."/>
            <person name="Beisson J."/>
            <person name="Blanc I."/>
            <person name="Bouhouche K."/>
            <person name="Camara F."/>
            <person name="Duharcourt S."/>
            <person name="Guigo R."/>
            <person name="Gogendeau D."/>
            <person name="Katinka M."/>
            <person name="Keller A.-M."/>
            <person name="Kissmehl R."/>
            <person name="Klotz C."/>
            <person name="Koll F."/>
            <person name="Le Moue A."/>
            <person name="Lepere C."/>
            <person name="Malinsky S."/>
            <person name="Nowacki M."/>
            <person name="Nowak J.K."/>
            <person name="Plattner H."/>
            <person name="Poulain J."/>
            <person name="Ruiz F."/>
            <person name="Serrano V."/>
            <person name="Zagulski M."/>
            <person name="Dessen P."/>
            <person name="Betermier M."/>
            <person name="Weissenbach J."/>
            <person name="Scarpelli C."/>
            <person name="Schachter V."/>
            <person name="Sperling L."/>
            <person name="Meyer E."/>
            <person name="Cohen J."/>
            <person name="Wincker P."/>
        </authorList>
    </citation>
    <scope>NUCLEOTIDE SEQUENCE [LARGE SCALE GENOMIC DNA]</scope>
    <source>
        <strain evidence="13 14">Stock d4-2</strain>
    </source>
</reference>
<dbReference type="SUPFAM" id="SSF47473">
    <property type="entry name" value="EF-hand"/>
    <property type="match status" value="1"/>
</dbReference>
<dbReference type="RefSeq" id="XP_001432190.1">
    <property type="nucleotide sequence ID" value="XM_001432153.1"/>
</dbReference>
<dbReference type="KEGG" id="ptm:GSPATT00034270001"/>
<evidence type="ECO:0000256" key="9">
    <source>
        <dbReference type="PROSITE-ProRule" id="PRU10141"/>
    </source>
</evidence>
<dbReference type="Pfam" id="PF00069">
    <property type="entry name" value="Pkinase"/>
    <property type="match status" value="1"/>
</dbReference>
<protein>
    <recommendedName>
        <fullName evidence="15">Protein kinase domain containing protein</fullName>
    </recommendedName>
</protein>
<evidence type="ECO:0000256" key="4">
    <source>
        <dbReference type="ARBA" id="ARBA00022741"/>
    </source>
</evidence>
<dbReference type="InterPro" id="IPR017441">
    <property type="entry name" value="Protein_kinase_ATP_BS"/>
</dbReference>
<dbReference type="Proteomes" id="UP000000600">
    <property type="component" value="Unassembled WGS sequence"/>
</dbReference>
<dbReference type="AlphaFoldDB" id="A0C1X6"/>
<feature type="domain" description="Protein kinase" evidence="11">
    <location>
        <begin position="38"/>
        <end position="292"/>
    </location>
</feature>
<dbReference type="OrthoDB" id="40902at2759"/>
<dbReference type="InterPro" id="IPR011992">
    <property type="entry name" value="EF-hand-dom_pair"/>
</dbReference>
<evidence type="ECO:0000256" key="5">
    <source>
        <dbReference type="ARBA" id="ARBA00022777"/>
    </source>
</evidence>
<dbReference type="GO" id="GO:0035556">
    <property type="term" value="P:intracellular signal transduction"/>
    <property type="evidence" value="ECO:0000318"/>
    <property type="project" value="GO_Central"/>
</dbReference>
<feature type="domain" description="EF-hand" evidence="12">
    <location>
        <begin position="450"/>
        <end position="485"/>
    </location>
</feature>
<name>A0C1X6_PARTE</name>
<dbReference type="GO" id="GO:0009931">
    <property type="term" value="F:calcium-dependent protein serine/threonine kinase activity"/>
    <property type="evidence" value="ECO:0000318"/>
    <property type="project" value="GO_Central"/>
</dbReference>
<dbReference type="GO" id="GO:0005516">
    <property type="term" value="F:calmodulin binding"/>
    <property type="evidence" value="ECO:0000318"/>
    <property type="project" value="GO_Central"/>
</dbReference>
<dbReference type="PROSITE" id="PS00018">
    <property type="entry name" value="EF_HAND_1"/>
    <property type="match status" value="4"/>
</dbReference>
<feature type="domain" description="EF-hand" evidence="12">
    <location>
        <begin position="338"/>
        <end position="373"/>
    </location>
</feature>
<dbReference type="FunFam" id="3.30.200.20:FF:001431">
    <property type="entry name" value="Uncharacterized protein"/>
    <property type="match status" value="1"/>
</dbReference>
<dbReference type="GO" id="GO:0004683">
    <property type="term" value="F:calcium/calmodulin-dependent protein kinase activity"/>
    <property type="evidence" value="ECO:0000318"/>
    <property type="project" value="GO_Central"/>
</dbReference>
<dbReference type="Gene3D" id="3.30.200.20">
    <property type="entry name" value="Phosphorylase Kinase, domain 1"/>
    <property type="match status" value="1"/>
</dbReference>
<dbReference type="PROSITE" id="PS00107">
    <property type="entry name" value="PROTEIN_KINASE_ATP"/>
    <property type="match status" value="1"/>
</dbReference>
<dbReference type="InterPro" id="IPR011009">
    <property type="entry name" value="Kinase-like_dom_sf"/>
</dbReference>
<dbReference type="InParanoid" id="A0C1X6"/>
<keyword evidence="2 10" id="KW-0723">Serine/threonine-protein kinase</keyword>
<evidence type="ECO:0008006" key="15">
    <source>
        <dbReference type="Google" id="ProtNLM"/>
    </source>
</evidence>
<dbReference type="SMART" id="SM00054">
    <property type="entry name" value="EFh"/>
    <property type="match status" value="4"/>
</dbReference>
<evidence type="ECO:0000256" key="8">
    <source>
        <dbReference type="ARBA" id="ARBA00024334"/>
    </source>
</evidence>
<evidence type="ECO:0000256" key="2">
    <source>
        <dbReference type="ARBA" id="ARBA00022527"/>
    </source>
</evidence>
<keyword evidence="3" id="KW-0808">Transferase</keyword>
<dbReference type="GO" id="GO:0005509">
    <property type="term" value="F:calcium ion binding"/>
    <property type="evidence" value="ECO:0007669"/>
    <property type="project" value="InterPro"/>
</dbReference>
<feature type="domain" description="EF-hand" evidence="12">
    <location>
        <begin position="378"/>
        <end position="413"/>
    </location>
</feature>
<dbReference type="PANTHER" id="PTHR24349">
    <property type="entry name" value="SERINE/THREONINE-PROTEIN KINASE"/>
    <property type="match status" value="1"/>
</dbReference>
<dbReference type="InterPro" id="IPR000719">
    <property type="entry name" value="Prot_kinase_dom"/>
</dbReference>
<dbReference type="FunFam" id="1.10.238.10:FF:000383">
    <property type="entry name" value="Uncharacterized protein"/>
    <property type="match status" value="1"/>
</dbReference>
<proteinExistence type="inferred from homology"/>
<dbReference type="InterPro" id="IPR008271">
    <property type="entry name" value="Ser/Thr_kinase_AS"/>
</dbReference>
<comment type="cofactor">
    <cofactor evidence="1">
        <name>Mg(2+)</name>
        <dbReference type="ChEBI" id="CHEBI:18420"/>
    </cofactor>
</comment>
<keyword evidence="14" id="KW-1185">Reference proteome</keyword>
<keyword evidence="7 9" id="KW-0067">ATP-binding</keyword>
<dbReference type="GO" id="GO:0005737">
    <property type="term" value="C:cytoplasm"/>
    <property type="evidence" value="ECO:0000318"/>
    <property type="project" value="GO_Central"/>
</dbReference>
<evidence type="ECO:0000256" key="6">
    <source>
        <dbReference type="ARBA" id="ARBA00022837"/>
    </source>
</evidence>
<dbReference type="eggNOG" id="KOG0032">
    <property type="taxonomic scope" value="Eukaryota"/>
</dbReference>
<sequence>MDPQLDQYMKIKKAHFINSSIKSSDNNCTLIANIKKDYKFIKEIGAGGFGVVFETEQKSTGIKRAIKAIAKDRVVDKESFKNELSILRKIDHPNILKMYEVYETEKTVYLVTEMCEGGELFYYITKTQHLTEMQAAKIMRQIFTAVAYLHEHKIVHRDLKPENFLLKNKDDESSIKLIDFGLARFFREDEVMTQPNGSLFYIAPEIIKGQYSYEVDYWSLGVILYVMMCGQPPFPGRNPQETIKNIQKGIFTFSKAGFKGASEEVRDLIQKLLVMEPKRRFTAKQAYNHPWVQQQVSHELMNLRLHDDYYQRVQRIMINAQQMKKTMLLYLATFIPENEVTSLRQLFVSLDKDGNGMISLEEMIEGLTGFKNMKHKNMDKNFVTQLFKAMDIDQSGYVDYSEFIAAFLVCPQFQNERYIEEQFKRIDQDNSGRISKNELMDIFHTDTISIKDLDIEELIKQADINKDGEIDYQEFMILLRDRFADQIKQ</sequence>
<feature type="domain" description="EF-hand" evidence="12">
    <location>
        <begin position="414"/>
        <end position="449"/>
    </location>
</feature>
<dbReference type="PROSITE" id="PS00108">
    <property type="entry name" value="PROTEIN_KINASE_ST"/>
    <property type="match status" value="1"/>
</dbReference>
<dbReference type="FunFam" id="1.10.510.10:FF:000709">
    <property type="entry name" value="CAMK/CAMK1 protein kinase, variant 2"/>
    <property type="match status" value="1"/>
</dbReference>
<dbReference type="Gene3D" id="1.10.510.10">
    <property type="entry name" value="Transferase(Phosphotransferase) domain 1"/>
    <property type="match status" value="1"/>
</dbReference>
<keyword evidence="5" id="KW-0418">Kinase</keyword>
<dbReference type="SMART" id="SM00220">
    <property type="entry name" value="S_TKc"/>
    <property type="match status" value="1"/>
</dbReference>
<keyword evidence="6" id="KW-0106">Calcium</keyword>
<organism evidence="13 14">
    <name type="scientific">Paramecium tetraurelia</name>
    <dbReference type="NCBI Taxonomy" id="5888"/>
    <lineage>
        <taxon>Eukaryota</taxon>
        <taxon>Sar</taxon>
        <taxon>Alveolata</taxon>
        <taxon>Ciliophora</taxon>
        <taxon>Intramacronucleata</taxon>
        <taxon>Oligohymenophorea</taxon>
        <taxon>Peniculida</taxon>
        <taxon>Parameciidae</taxon>
        <taxon>Paramecium</taxon>
    </lineage>
</organism>
<dbReference type="HOGENOM" id="CLU_000288_37_4_1"/>
<accession>A0C1X6</accession>
<evidence type="ECO:0000256" key="3">
    <source>
        <dbReference type="ARBA" id="ARBA00022679"/>
    </source>
</evidence>
<dbReference type="GO" id="GO:0005634">
    <property type="term" value="C:nucleus"/>
    <property type="evidence" value="ECO:0000318"/>
    <property type="project" value="GO_Central"/>
</dbReference>
<dbReference type="SUPFAM" id="SSF56112">
    <property type="entry name" value="Protein kinase-like (PK-like)"/>
    <property type="match status" value="1"/>
</dbReference>
<dbReference type="PROSITE" id="PS50222">
    <property type="entry name" value="EF_HAND_2"/>
    <property type="match status" value="4"/>
</dbReference>
<evidence type="ECO:0000256" key="10">
    <source>
        <dbReference type="RuleBase" id="RU000304"/>
    </source>
</evidence>
<dbReference type="GO" id="GO:0005524">
    <property type="term" value="F:ATP binding"/>
    <property type="evidence" value="ECO:0007669"/>
    <property type="project" value="UniProtKB-UniRule"/>
</dbReference>
<evidence type="ECO:0000256" key="7">
    <source>
        <dbReference type="ARBA" id="ARBA00022840"/>
    </source>
</evidence>
<evidence type="ECO:0000259" key="11">
    <source>
        <dbReference type="PROSITE" id="PS50011"/>
    </source>
</evidence>
<dbReference type="Pfam" id="PF13499">
    <property type="entry name" value="EF-hand_7"/>
    <property type="match status" value="2"/>
</dbReference>
<evidence type="ECO:0000256" key="1">
    <source>
        <dbReference type="ARBA" id="ARBA00001946"/>
    </source>
</evidence>
<comment type="similarity">
    <text evidence="8">Belongs to the protein kinase superfamily. Ser/Thr protein kinase family. CDPK subfamily.</text>
</comment>
<evidence type="ECO:0000259" key="12">
    <source>
        <dbReference type="PROSITE" id="PS50222"/>
    </source>
</evidence>
<dbReference type="InterPro" id="IPR002048">
    <property type="entry name" value="EF_hand_dom"/>
</dbReference>
<evidence type="ECO:0000313" key="13">
    <source>
        <dbReference type="EMBL" id="CAK64793.1"/>
    </source>
</evidence>